<comment type="caution">
    <text evidence="1">The sequence shown here is derived from an EMBL/GenBank/DDBJ whole genome shotgun (WGS) entry which is preliminary data.</text>
</comment>
<sequence>MLTDVTTGDKGRQERQAYLFDSRRISPSGLAGEIVLPPTADGDPREQFDRTPYLVGFQAGGEHFVLLSAHIRYGDEPVARLPELRRLAHFVAREIRDRVREDGAEETNLIVLGDFNIDRRQGNPLFDASVATGLWVPEALRTLSTTYGTEPKHYDQIAWFRDDLSLRPTGRAGKVDFAGAVFQELSSFQMTYRVSDHFPLWVEFTLDRSDEAMARTLGVDANGPDPFGDIAD</sequence>
<dbReference type="Proteomes" id="UP000267400">
    <property type="component" value="Unassembled WGS sequence"/>
</dbReference>
<organism evidence="1 2">
    <name type="scientific">Halomonas nitroreducens</name>
    <dbReference type="NCBI Taxonomy" id="447425"/>
    <lineage>
        <taxon>Bacteria</taxon>
        <taxon>Pseudomonadati</taxon>
        <taxon>Pseudomonadota</taxon>
        <taxon>Gammaproteobacteria</taxon>
        <taxon>Oceanospirillales</taxon>
        <taxon>Halomonadaceae</taxon>
        <taxon>Halomonas</taxon>
    </lineage>
</organism>
<dbReference type="EMBL" id="RXNS01000014">
    <property type="protein sequence ID" value="RTR01070.1"/>
    <property type="molecule type" value="Genomic_DNA"/>
</dbReference>
<name>A0A3S0HR37_9GAMM</name>
<accession>A0A3S0HR37</accession>
<dbReference type="SUPFAM" id="SSF56219">
    <property type="entry name" value="DNase I-like"/>
    <property type="match status" value="1"/>
</dbReference>
<dbReference type="OrthoDB" id="5500612at2"/>
<dbReference type="InterPro" id="IPR036691">
    <property type="entry name" value="Endo/exonu/phosph_ase_sf"/>
</dbReference>
<evidence type="ECO:0000313" key="2">
    <source>
        <dbReference type="Proteomes" id="UP000267400"/>
    </source>
</evidence>
<gene>
    <name evidence="1" type="ORF">EKG36_14480</name>
</gene>
<evidence type="ECO:0000313" key="1">
    <source>
        <dbReference type="EMBL" id="RTR01070.1"/>
    </source>
</evidence>
<protein>
    <recommendedName>
        <fullName evidence="3">Endonuclease/exonuclease/phosphatase domain-containing protein</fullName>
    </recommendedName>
</protein>
<keyword evidence="2" id="KW-1185">Reference proteome</keyword>
<reference evidence="1 2" key="1">
    <citation type="submission" date="2018-12" db="EMBL/GenBank/DDBJ databases">
        <authorList>
            <person name="Yu L."/>
        </authorList>
    </citation>
    <scope>NUCLEOTIDE SEQUENCE [LARGE SCALE GENOMIC DNA]</scope>
    <source>
        <strain evidence="1 2">11S</strain>
    </source>
</reference>
<dbReference type="AlphaFoldDB" id="A0A3S0HR37"/>
<proteinExistence type="predicted"/>
<evidence type="ECO:0008006" key="3">
    <source>
        <dbReference type="Google" id="ProtNLM"/>
    </source>
</evidence>
<dbReference type="Gene3D" id="3.60.10.10">
    <property type="entry name" value="Endonuclease/exonuclease/phosphatase"/>
    <property type="match status" value="1"/>
</dbReference>
<dbReference type="RefSeq" id="WP_126485318.1">
    <property type="nucleotide sequence ID" value="NZ_RXNS01000014.1"/>
</dbReference>